<dbReference type="InterPro" id="IPR036691">
    <property type="entry name" value="Endo/exonu/phosph_ase_sf"/>
</dbReference>
<dbReference type="GO" id="GO:0046872">
    <property type="term" value="F:metal ion binding"/>
    <property type="evidence" value="ECO:0007669"/>
    <property type="project" value="UniProtKB-KW"/>
</dbReference>
<dbReference type="Proteomes" id="UP000247810">
    <property type="component" value="Unassembled WGS sequence"/>
</dbReference>
<evidence type="ECO:0000313" key="14">
    <source>
        <dbReference type="Proteomes" id="UP000247810"/>
    </source>
</evidence>
<organism evidence="13 14">
    <name type="scientific">Aspergillus ellipticus CBS 707.79</name>
    <dbReference type="NCBI Taxonomy" id="1448320"/>
    <lineage>
        <taxon>Eukaryota</taxon>
        <taxon>Fungi</taxon>
        <taxon>Dikarya</taxon>
        <taxon>Ascomycota</taxon>
        <taxon>Pezizomycotina</taxon>
        <taxon>Eurotiomycetes</taxon>
        <taxon>Eurotiomycetidae</taxon>
        <taxon>Eurotiales</taxon>
        <taxon>Aspergillaceae</taxon>
        <taxon>Aspergillus</taxon>
        <taxon>Aspergillus subgen. Circumdati</taxon>
    </lineage>
</organism>
<keyword evidence="8" id="KW-0460">Magnesium</keyword>
<feature type="region of interest" description="Disordered" evidence="11">
    <location>
        <begin position="37"/>
        <end position="56"/>
    </location>
</feature>
<dbReference type="SUPFAM" id="SSF56219">
    <property type="entry name" value="DNase I-like"/>
    <property type="match status" value="1"/>
</dbReference>
<accession>A0A319DCD6</accession>
<feature type="domain" description="Endonuclease/exonuclease/phosphatase" evidence="12">
    <location>
        <begin position="61"/>
        <end position="271"/>
    </location>
</feature>
<dbReference type="Pfam" id="PF03372">
    <property type="entry name" value="Exo_endo_phos"/>
    <property type="match status" value="1"/>
</dbReference>
<evidence type="ECO:0000256" key="3">
    <source>
        <dbReference type="ARBA" id="ARBA00004322"/>
    </source>
</evidence>
<keyword evidence="7" id="KW-0378">Hydrolase</keyword>
<proteinExistence type="predicted"/>
<feature type="region of interest" description="Disordered" evidence="11">
    <location>
        <begin position="1"/>
        <end position="24"/>
    </location>
</feature>
<keyword evidence="6" id="KW-0227">DNA damage</keyword>
<evidence type="ECO:0000256" key="1">
    <source>
        <dbReference type="ARBA" id="ARBA00001936"/>
    </source>
</evidence>
<keyword evidence="5" id="KW-0479">Metal-binding</keyword>
<evidence type="ECO:0000256" key="11">
    <source>
        <dbReference type="SAM" id="MobiDB-lite"/>
    </source>
</evidence>
<evidence type="ECO:0000259" key="12">
    <source>
        <dbReference type="Pfam" id="PF03372"/>
    </source>
</evidence>
<dbReference type="OrthoDB" id="9975959at2759"/>
<dbReference type="EMBL" id="KZ825859">
    <property type="protein sequence ID" value="PYH95096.1"/>
    <property type="molecule type" value="Genomic_DNA"/>
</dbReference>
<protein>
    <recommendedName>
        <fullName evidence="12">Endonuclease/exonuclease/phosphatase domain-containing protein</fullName>
    </recommendedName>
</protein>
<dbReference type="GO" id="GO:0070260">
    <property type="term" value="F:5'-tyrosyl-DNA phosphodiesterase activity"/>
    <property type="evidence" value="ECO:0007669"/>
    <property type="project" value="TreeGrafter"/>
</dbReference>
<dbReference type="PANTHER" id="PTHR15822:SF4">
    <property type="entry name" value="TYROSYL-DNA PHOSPHODIESTERASE 2"/>
    <property type="match status" value="1"/>
</dbReference>
<evidence type="ECO:0000256" key="7">
    <source>
        <dbReference type="ARBA" id="ARBA00022801"/>
    </source>
</evidence>
<comment type="subcellular location">
    <subcellularLocation>
        <location evidence="3">Nucleus</location>
        <location evidence="3">PML body</location>
    </subcellularLocation>
</comment>
<keyword evidence="9" id="KW-0234">DNA repair</keyword>
<evidence type="ECO:0000256" key="5">
    <source>
        <dbReference type="ARBA" id="ARBA00022723"/>
    </source>
</evidence>
<comment type="cofactor">
    <cofactor evidence="1">
        <name>Mn(2+)</name>
        <dbReference type="ChEBI" id="CHEBI:29035"/>
    </cofactor>
</comment>
<dbReference type="GO" id="GO:0004518">
    <property type="term" value="F:nuclease activity"/>
    <property type="evidence" value="ECO:0007669"/>
    <property type="project" value="UniProtKB-KW"/>
</dbReference>
<dbReference type="PANTHER" id="PTHR15822">
    <property type="entry name" value="TRAF AND TNF RECEPTOR-ASSOCIATED PROTEIN"/>
    <property type="match status" value="1"/>
</dbReference>
<gene>
    <name evidence="13" type="ORF">BO71DRAFT_212849</name>
</gene>
<dbReference type="GO" id="GO:0006302">
    <property type="term" value="P:double-strand break repair"/>
    <property type="evidence" value="ECO:0007669"/>
    <property type="project" value="TreeGrafter"/>
</dbReference>
<dbReference type="InterPro" id="IPR005135">
    <property type="entry name" value="Endo/exonuclease/phosphatase"/>
</dbReference>
<feature type="compositionally biased region" description="Pro residues" evidence="11">
    <location>
        <begin position="11"/>
        <end position="20"/>
    </location>
</feature>
<dbReference type="GO" id="GO:0003697">
    <property type="term" value="F:single-stranded DNA binding"/>
    <property type="evidence" value="ECO:0007669"/>
    <property type="project" value="TreeGrafter"/>
</dbReference>
<evidence type="ECO:0000256" key="4">
    <source>
        <dbReference type="ARBA" id="ARBA00022722"/>
    </source>
</evidence>
<evidence type="ECO:0000256" key="8">
    <source>
        <dbReference type="ARBA" id="ARBA00022842"/>
    </source>
</evidence>
<dbReference type="VEuPathDB" id="FungiDB:BO71DRAFT_212849"/>
<keyword evidence="10" id="KW-0539">Nucleus</keyword>
<dbReference type="InterPro" id="IPR051547">
    <property type="entry name" value="TDP2-like"/>
</dbReference>
<keyword evidence="4" id="KW-0540">Nuclease</keyword>
<evidence type="ECO:0000256" key="6">
    <source>
        <dbReference type="ARBA" id="ARBA00022763"/>
    </source>
</evidence>
<dbReference type="CDD" id="cd09080">
    <property type="entry name" value="TDP2"/>
    <property type="match status" value="1"/>
</dbReference>
<evidence type="ECO:0000256" key="2">
    <source>
        <dbReference type="ARBA" id="ARBA00001946"/>
    </source>
</evidence>
<evidence type="ECO:0000313" key="13">
    <source>
        <dbReference type="EMBL" id="PYH95096.1"/>
    </source>
</evidence>
<dbReference type="GO" id="GO:0005737">
    <property type="term" value="C:cytoplasm"/>
    <property type="evidence" value="ECO:0007669"/>
    <property type="project" value="TreeGrafter"/>
</dbReference>
<reference evidence="13 14" key="1">
    <citation type="submission" date="2018-02" db="EMBL/GenBank/DDBJ databases">
        <title>The genomes of Aspergillus section Nigri reveals drivers in fungal speciation.</title>
        <authorList>
            <consortium name="DOE Joint Genome Institute"/>
            <person name="Vesth T.C."/>
            <person name="Nybo J."/>
            <person name="Theobald S."/>
            <person name="Brandl J."/>
            <person name="Frisvad J.C."/>
            <person name="Nielsen K.F."/>
            <person name="Lyhne E.K."/>
            <person name="Kogle M.E."/>
            <person name="Kuo A."/>
            <person name="Riley R."/>
            <person name="Clum A."/>
            <person name="Nolan M."/>
            <person name="Lipzen A."/>
            <person name="Salamov A."/>
            <person name="Henrissat B."/>
            <person name="Wiebenga A."/>
            <person name="De vries R.P."/>
            <person name="Grigoriev I.V."/>
            <person name="Mortensen U.H."/>
            <person name="Andersen M.R."/>
            <person name="Baker S.E."/>
        </authorList>
    </citation>
    <scope>NUCLEOTIDE SEQUENCE [LARGE SCALE GENOMIC DNA]</scope>
    <source>
        <strain evidence="13 14">CBS 707.79</strain>
    </source>
</reference>
<evidence type="ECO:0000256" key="9">
    <source>
        <dbReference type="ARBA" id="ARBA00023204"/>
    </source>
</evidence>
<comment type="cofactor">
    <cofactor evidence="2">
        <name>Mg(2+)</name>
        <dbReference type="ChEBI" id="CHEBI:18420"/>
    </cofactor>
</comment>
<dbReference type="Gene3D" id="3.60.10.10">
    <property type="entry name" value="Endonuclease/exonuclease/phosphatase"/>
    <property type="match status" value="1"/>
</dbReference>
<sequence length="312" mass="34876">MSSSAVHPHHPPLPADPDAPPTFQDWHVFDPSSNGWKTLRHEAPEHGTSESAPEHPPLTLVTWNVDAFAKFPDERMAAIISTLHNLTPTPNILFFQEVSRATLKHLLDDPWVREHWYACEGNLHSWGGHVFSTITLLSKSAFSADKCHDKISIGPVWRVKYPSKFDRDALCCDVFLPSSDTRVRLINVHLDSLPLQPSRRPRQLTIISDGLRHAGRGLVAGDFNPVLPEDDSLVAGNGLIDVWDDLHPDESGFTWGLDGRELFPPGRLDKVAVLGLKGKKSKSCTRARSKFRGEDSYSRLWTRHCLGATTRV</sequence>
<feature type="compositionally biased region" description="Basic and acidic residues" evidence="11">
    <location>
        <begin position="39"/>
        <end position="48"/>
    </location>
</feature>
<dbReference type="AlphaFoldDB" id="A0A319DCD6"/>
<evidence type="ECO:0000256" key="10">
    <source>
        <dbReference type="ARBA" id="ARBA00023242"/>
    </source>
</evidence>
<name>A0A319DCD6_9EURO</name>
<keyword evidence="14" id="KW-1185">Reference proteome</keyword>